<protein>
    <recommendedName>
        <fullName evidence="7">Pseudouridine synthase</fullName>
        <ecNumber evidence="7">5.4.99.-</ecNumber>
    </recommendedName>
</protein>
<comment type="catalytic activity">
    <reaction evidence="4">
        <text>uridine(35) in tRNA(Tyr) = pseudouridine(35) in tRNA(Tyr)</text>
        <dbReference type="Rhea" id="RHEA:60556"/>
        <dbReference type="Rhea" id="RHEA-COMP:15607"/>
        <dbReference type="Rhea" id="RHEA-COMP:15608"/>
        <dbReference type="ChEBI" id="CHEBI:65314"/>
        <dbReference type="ChEBI" id="CHEBI:65315"/>
    </reaction>
</comment>
<dbReference type="CDD" id="cd00165">
    <property type="entry name" value="S4"/>
    <property type="match status" value="1"/>
</dbReference>
<dbReference type="GO" id="GO:0000455">
    <property type="term" value="P:enzyme-directed rRNA pseudouridine synthesis"/>
    <property type="evidence" value="ECO:0007669"/>
    <property type="project" value="UniProtKB-ARBA"/>
</dbReference>
<name>A0A2T4I884_9SPHN</name>
<dbReference type="Proteomes" id="UP000241206">
    <property type="component" value="Unassembled WGS sequence"/>
</dbReference>
<evidence type="ECO:0000256" key="7">
    <source>
        <dbReference type="RuleBase" id="RU003887"/>
    </source>
</evidence>
<dbReference type="InterPro" id="IPR006145">
    <property type="entry name" value="PsdUridine_synth_RsuA/RluA"/>
</dbReference>
<dbReference type="NCBIfam" id="TIGR00093">
    <property type="entry name" value="pseudouridine synthase"/>
    <property type="match status" value="1"/>
</dbReference>
<dbReference type="EC" id="5.4.99.-" evidence="7"/>
<dbReference type="SMART" id="SM00363">
    <property type="entry name" value="S4"/>
    <property type="match status" value="1"/>
</dbReference>
<feature type="region of interest" description="Disordered" evidence="8">
    <location>
        <begin position="1"/>
        <end position="25"/>
    </location>
</feature>
<reference evidence="10 11" key="1">
    <citation type="submission" date="2017-11" db="EMBL/GenBank/DDBJ databases">
        <title>Sphingomonas oleivorans sp. nov., isolated from oil-contaminated soil.</title>
        <authorList>
            <person name="Wang L."/>
            <person name="Chen L."/>
        </authorList>
    </citation>
    <scope>NUCLEOTIDE SEQUENCE [LARGE SCALE GENOMIC DNA]</scope>
    <source>
        <strain evidence="10 11">K101</strain>
    </source>
</reference>
<accession>A0A2T4I884</accession>
<comment type="caution">
    <text evidence="10">The sequence shown here is derived from an EMBL/GenBank/DDBJ whole genome shotgun (WGS) entry which is preliminary data.</text>
</comment>
<dbReference type="InterPro" id="IPR036986">
    <property type="entry name" value="S4_RNA-bd_sf"/>
</dbReference>
<gene>
    <name evidence="10" type="ORF">CV103_00890</name>
</gene>
<dbReference type="InterPro" id="IPR002942">
    <property type="entry name" value="S4_RNA-bd"/>
</dbReference>
<dbReference type="InterPro" id="IPR000748">
    <property type="entry name" value="PsdUridine_synth_RsuA/RluB/E/F"/>
</dbReference>
<feature type="domain" description="RNA-binding S4" evidence="9">
    <location>
        <begin position="29"/>
        <end position="87"/>
    </location>
</feature>
<comment type="catalytic activity">
    <reaction evidence="1">
        <text>a uridine in RNA = a pseudouridine in RNA</text>
        <dbReference type="Rhea" id="RHEA:48348"/>
        <dbReference type="Rhea" id="RHEA-COMP:12068"/>
        <dbReference type="Rhea" id="RHEA-COMP:12069"/>
        <dbReference type="ChEBI" id="CHEBI:65314"/>
        <dbReference type="ChEBI" id="CHEBI:65315"/>
    </reaction>
</comment>
<dbReference type="PROSITE" id="PS01149">
    <property type="entry name" value="PSI_RSU"/>
    <property type="match status" value="1"/>
</dbReference>
<dbReference type="Gene3D" id="3.30.70.1560">
    <property type="entry name" value="Alpha-L RNA-binding motif"/>
    <property type="match status" value="1"/>
</dbReference>
<comment type="catalytic activity">
    <reaction evidence="5">
        <text>uridine(2604) in 23S rRNA = pseudouridine(2604) in 23S rRNA</text>
        <dbReference type="Rhea" id="RHEA:38875"/>
        <dbReference type="Rhea" id="RHEA-COMP:10093"/>
        <dbReference type="Rhea" id="RHEA-COMP:10094"/>
        <dbReference type="ChEBI" id="CHEBI:65314"/>
        <dbReference type="ChEBI" id="CHEBI:65315"/>
        <dbReference type="EC" id="5.4.99.21"/>
    </reaction>
</comment>
<dbReference type="EMBL" id="PHHF01000003">
    <property type="protein sequence ID" value="PTD27834.1"/>
    <property type="molecule type" value="Genomic_DNA"/>
</dbReference>
<dbReference type="PROSITE" id="PS50889">
    <property type="entry name" value="S4"/>
    <property type="match status" value="1"/>
</dbReference>
<dbReference type="SUPFAM" id="SSF55120">
    <property type="entry name" value="Pseudouridine synthase"/>
    <property type="match status" value="1"/>
</dbReference>
<dbReference type="CDD" id="cd02870">
    <property type="entry name" value="PseudoU_synth_RsuA_like"/>
    <property type="match status" value="1"/>
</dbReference>
<dbReference type="RefSeq" id="WP_107393644.1">
    <property type="nucleotide sequence ID" value="NZ_PHHF01000003.1"/>
</dbReference>
<keyword evidence="3 7" id="KW-0413">Isomerase</keyword>
<evidence type="ECO:0000313" key="10">
    <source>
        <dbReference type="EMBL" id="PTD27834.1"/>
    </source>
</evidence>
<evidence type="ECO:0000256" key="2">
    <source>
        <dbReference type="ARBA" id="ARBA00008348"/>
    </source>
</evidence>
<dbReference type="Pfam" id="PF00849">
    <property type="entry name" value="PseudoU_synth_2"/>
    <property type="match status" value="1"/>
</dbReference>
<dbReference type="Gene3D" id="3.10.290.10">
    <property type="entry name" value="RNA-binding S4 domain"/>
    <property type="match status" value="1"/>
</dbReference>
<dbReference type="InterPro" id="IPR042092">
    <property type="entry name" value="PsdUridine_s_RsuA/RluB/E/F_cat"/>
</dbReference>
<dbReference type="AlphaFoldDB" id="A0A2T4I884"/>
<proteinExistence type="inferred from homology"/>
<evidence type="ECO:0000256" key="6">
    <source>
        <dbReference type="PROSITE-ProRule" id="PRU00182"/>
    </source>
</evidence>
<dbReference type="Gene3D" id="3.30.70.580">
    <property type="entry name" value="Pseudouridine synthase I, catalytic domain, N-terminal subdomain"/>
    <property type="match status" value="1"/>
</dbReference>
<evidence type="ECO:0000313" key="11">
    <source>
        <dbReference type="Proteomes" id="UP000241206"/>
    </source>
</evidence>
<evidence type="ECO:0000256" key="1">
    <source>
        <dbReference type="ARBA" id="ARBA00000073"/>
    </source>
</evidence>
<keyword evidence="11" id="KW-1185">Reference proteome</keyword>
<sequence>MSFHPSGKGAGQRHPRPRGRSAAISGPIVSLPRALSKLGFCSRTEATALIEAGRVSVDGRAARSVSLRVDPARSRIAVDGAAIAAEAKVYLMLNKPRGIVTTRRDPQQRGTVYDCLAPELPFLSPVGRLDKASEGLLLLTNDTGWAEYLLNPASRVPKTYHVKIDRVADDRFIEALAQPVEDRGERLSAAAVRILRTGSRSSWIEIVLTEGRNRQVRRMVAAQGANVLRLVRVAIGTVVLGDLGKGQTRSLSDAEQAGVWSAPARDPNRLD</sequence>
<dbReference type="InterPro" id="IPR020103">
    <property type="entry name" value="PsdUridine_synth_cat_dom_sf"/>
</dbReference>
<evidence type="ECO:0000256" key="8">
    <source>
        <dbReference type="SAM" id="MobiDB-lite"/>
    </source>
</evidence>
<dbReference type="GO" id="GO:0003723">
    <property type="term" value="F:RNA binding"/>
    <property type="evidence" value="ECO:0007669"/>
    <property type="project" value="UniProtKB-KW"/>
</dbReference>
<dbReference type="GO" id="GO:0160138">
    <property type="term" value="F:23S rRNA pseudouridine(2604) synthase activity"/>
    <property type="evidence" value="ECO:0007669"/>
    <property type="project" value="UniProtKB-EC"/>
</dbReference>
<dbReference type="InterPro" id="IPR020094">
    <property type="entry name" value="TruA/RsuA/RluB/E/F_N"/>
</dbReference>
<dbReference type="Pfam" id="PF01479">
    <property type="entry name" value="S4"/>
    <property type="match status" value="1"/>
</dbReference>
<evidence type="ECO:0000259" key="9">
    <source>
        <dbReference type="SMART" id="SM00363"/>
    </source>
</evidence>
<keyword evidence="6" id="KW-0694">RNA-binding</keyword>
<evidence type="ECO:0000256" key="5">
    <source>
        <dbReference type="ARBA" id="ARBA00036535"/>
    </source>
</evidence>
<dbReference type="InterPro" id="IPR050343">
    <property type="entry name" value="RsuA_PseudoU_synthase"/>
</dbReference>
<dbReference type="SUPFAM" id="SSF55174">
    <property type="entry name" value="Alpha-L RNA-binding motif"/>
    <property type="match status" value="1"/>
</dbReference>
<organism evidence="10 11">
    <name type="scientific">Edaphosphingomonas fennica</name>
    <dbReference type="NCBI Taxonomy" id="114404"/>
    <lineage>
        <taxon>Bacteria</taxon>
        <taxon>Pseudomonadati</taxon>
        <taxon>Pseudomonadota</taxon>
        <taxon>Alphaproteobacteria</taxon>
        <taxon>Sphingomonadales</taxon>
        <taxon>Rhizorhabdaceae</taxon>
        <taxon>Edaphosphingomonas</taxon>
    </lineage>
</organism>
<dbReference type="InterPro" id="IPR018496">
    <property type="entry name" value="PsdUridine_synth_RsuA/RluB_CS"/>
</dbReference>
<dbReference type="PANTHER" id="PTHR47683">
    <property type="entry name" value="PSEUDOURIDINE SYNTHASE FAMILY PROTEIN-RELATED"/>
    <property type="match status" value="1"/>
</dbReference>
<dbReference type="PANTHER" id="PTHR47683:SF2">
    <property type="entry name" value="RNA-BINDING S4 DOMAIN-CONTAINING PROTEIN"/>
    <property type="match status" value="1"/>
</dbReference>
<evidence type="ECO:0000256" key="3">
    <source>
        <dbReference type="ARBA" id="ARBA00023235"/>
    </source>
</evidence>
<comment type="similarity">
    <text evidence="2 7">Belongs to the pseudouridine synthase RsuA family.</text>
</comment>
<evidence type="ECO:0000256" key="4">
    <source>
        <dbReference type="ARBA" id="ARBA00036390"/>
    </source>
</evidence>